<comment type="caution">
    <text evidence="2">The sequence shown here is derived from an EMBL/GenBank/DDBJ whole genome shotgun (WGS) entry which is preliminary data.</text>
</comment>
<sequence>MQLFGLFLNPLHLVFCSYCCLDFLNIHPRLTSRTKGGNAPPSFPLVRFKTHQESREPRATASRIIFAEENEEKNPKLCPASNRGNKTKVEIKTIHTQEKAAHRFSAPDKTPTSQAVINPLPKFEKGKRKTLSNVSAPFFFLI</sequence>
<feature type="signal peptide" evidence="1">
    <location>
        <begin position="1"/>
        <end position="16"/>
    </location>
</feature>
<dbReference type="Proteomes" id="UP001174934">
    <property type="component" value="Unassembled WGS sequence"/>
</dbReference>
<evidence type="ECO:0000313" key="3">
    <source>
        <dbReference type="Proteomes" id="UP001174934"/>
    </source>
</evidence>
<reference evidence="2" key="1">
    <citation type="submission" date="2023-06" db="EMBL/GenBank/DDBJ databases">
        <title>Genome-scale phylogeny and comparative genomics of the fungal order Sordariales.</title>
        <authorList>
            <consortium name="Lawrence Berkeley National Laboratory"/>
            <person name="Hensen N."/>
            <person name="Bonometti L."/>
            <person name="Westerberg I."/>
            <person name="Brannstrom I.O."/>
            <person name="Guillou S."/>
            <person name="Cros-Aarteil S."/>
            <person name="Calhoun S."/>
            <person name="Haridas S."/>
            <person name="Kuo A."/>
            <person name="Mondo S."/>
            <person name="Pangilinan J."/>
            <person name="Riley R."/>
            <person name="LaButti K."/>
            <person name="Andreopoulos B."/>
            <person name="Lipzen A."/>
            <person name="Chen C."/>
            <person name="Yanf M."/>
            <person name="Daum C."/>
            <person name="Ng V."/>
            <person name="Clum A."/>
            <person name="Steindorff A."/>
            <person name="Ohm R."/>
            <person name="Martin F."/>
            <person name="Silar P."/>
            <person name="Natvig D."/>
            <person name="Lalanne C."/>
            <person name="Gautier V."/>
            <person name="Ament-velasquez S.L."/>
            <person name="Kruys A."/>
            <person name="Hutchinson M.I."/>
            <person name="Powell A.J."/>
            <person name="Barry K."/>
            <person name="Miller A.N."/>
            <person name="Grigoriev I.V."/>
            <person name="Debuchy R."/>
            <person name="Gladieux P."/>
            <person name="Thoren M.H."/>
            <person name="Johannesson H."/>
        </authorList>
    </citation>
    <scope>NUCLEOTIDE SEQUENCE</scope>
    <source>
        <strain evidence="2">SMH3391-2</strain>
    </source>
</reference>
<keyword evidence="1" id="KW-0732">Signal</keyword>
<feature type="chain" id="PRO_5041395806" evidence="1">
    <location>
        <begin position="17"/>
        <end position="142"/>
    </location>
</feature>
<organism evidence="2 3">
    <name type="scientific">Bombardia bombarda</name>
    <dbReference type="NCBI Taxonomy" id="252184"/>
    <lineage>
        <taxon>Eukaryota</taxon>
        <taxon>Fungi</taxon>
        <taxon>Dikarya</taxon>
        <taxon>Ascomycota</taxon>
        <taxon>Pezizomycotina</taxon>
        <taxon>Sordariomycetes</taxon>
        <taxon>Sordariomycetidae</taxon>
        <taxon>Sordariales</taxon>
        <taxon>Lasiosphaeriaceae</taxon>
        <taxon>Bombardia</taxon>
    </lineage>
</organism>
<evidence type="ECO:0000256" key="1">
    <source>
        <dbReference type="SAM" id="SignalP"/>
    </source>
</evidence>
<proteinExistence type="predicted"/>
<evidence type="ECO:0000313" key="2">
    <source>
        <dbReference type="EMBL" id="KAK0630155.1"/>
    </source>
</evidence>
<name>A0AA40C9L3_9PEZI</name>
<keyword evidence="3" id="KW-1185">Reference proteome</keyword>
<accession>A0AA40C9L3</accession>
<gene>
    <name evidence="2" type="ORF">B0T17DRAFT_212883</name>
</gene>
<dbReference type="AlphaFoldDB" id="A0AA40C9L3"/>
<protein>
    <submittedName>
        <fullName evidence="2">Uncharacterized protein</fullName>
    </submittedName>
</protein>
<dbReference type="EMBL" id="JAULSR010000002">
    <property type="protein sequence ID" value="KAK0630155.1"/>
    <property type="molecule type" value="Genomic_DNA"/>
</dbReference>